<dbReference type="EMBL" id="DXCO01000019">
    <property type="protein sequence ID" value="HIY77850.1"/>
    <property type="molecule type" value="Genomic_DNA"/>
</dbReference>
<gene>
    <name evidence="9" type="ORF">H9728_02290</name>
</gene>
<evidence type="ECO:0000313" key="10">
    <source>
        <dbReference type="Proteomes" id="UP000824135"/>
    </source>
</evidence>
<evidence type="ECO:0000313" key="9">
    <source>
        <dbReference type="EMBL" id="HIY77850.1"/>
    </source>
</evidence>
<dbReference type="InterPro" id="IPR000515">
    <property type="entry name" value="MetI-like"/>
</dbReference>
<feature type="transmembrane region" description="Helical" evidence="7">
    <location>
        <begin position="122"/>
        <end position="139"/>
    </location>
</feature>
<keyword evidence="3" id="KW-1003">Cell membrane</keyword>
<keyword evidence="6 7" id="KW-0472">Membrane</keyword>
<dbReference type="InterPro" id="IPR035906">
    <property type="entry name" value="MetI-like_sf"/>
</dbReference>
<comment type="subcellular location">
    <subcellularLocation>
        <location evidence="1 7">Cell membrane</location>
        <topology evidence="1 7">Multi-pass membrane protein</topology>
    </subcellularLocation>
</comment>
<dbReference type="Pfam" id="PF00528">
    <property type="entry name" value="BPD_transp_1"/>
    <property type="match status" value="1"/>
</dbReference>
<keyword evidence="5 7" id="KW-1133">Transmembrane helix</keyword>
<organism evidence="9 10">
    <name type="scientific">Candidatus Borkfalkia excrementavium</name>
    <dbReference type="NCBI Taxonomy" id="2838505"/>
    <lineage>
        <taxon>Bacteria</taxon>
        <taxon>Bacillati</taxon>
        <taxon>Bacillota</taxon>
        <taxon>Clostridia</taxon>
        <taxon>Christensenellales</taxon>
        <taxon>Christensenellaceae</taxon>
        <taxon>Candidatus Borkfalkia</taxon>
    </lineage>
</organism>
<protein>
    <submittedName>
        <fullName evidence="9">Carbohydrate ABC transporter permease</fullName>
    </submittedName>
</protein>
<keyword evidence="4 7" id="KW-0812">Transmembrane</keyword>
<dbReference type="GO" id="GO:0055085">
    <property type="term" value="P:transmembrane transport"/>
    <property type="evidence" value="ECO:0007669"/>
    <property type="project" value="InterPro"/>
</dbReference>
<feature type="transmembrane region" description="Helical" evidence="7">
    <location>
        <begin position="159"/>
        <end position="177"/>
    </location>
</feature>
<evidence type="ECO:0000256" key="5">
    <source>
        <dbReference type="ARBA" id="ARBA00022989"/>
    </source>
</evidence>
<evidence type="ECO:0000259" key="8">
    <source>
        <dbReference type="PROSITE" id="PS50928"/>
    </source>
</evidence>
<name>A0A9D2CFV4_9FIRM</name>
<feature type="transmembrane region" description="Helical" evidence="7">
    <location>
        <begin position="12"/>
        <end position="36"/>
    </location>
</feature>
<dbReference type="Gene3D" id="1.10.3720.10">
    <property type="entry name" value="MetI-like"/>
    <property type="match status" value="1"/>
</dbReference>
<feature type="transmembrane region" description="Helical" evidence="7">
    <location>
        <begin position="259"/>
        <end position="278"/>
    </location>
</feature>
<dbReference type="PANTHER" id="PTHR43744:SF8">
    <property type="entry name" value="SN-GLYCEROL-3-PHOSPHATE TRANSPORT SYSTEM PERMEASE PROTEIN UGPE"/>
    <property type="match status" value="1"/>
</dbReference>
<evidence type="ECO:0000256" key="7">
    <source>
        <dbReference type="RuleBase" id="RU363032"/>
    </source>
</evidence>
<dbReference type="PANTHER" id="PTHR43744">
    <property type="entry name" value="ABC TRANSPORTER PERMEASE PROTEIN MG189-RELATED-RELATED"/>
    <property type="match status" value="1"/>
</dbReference>
<dbReference type="CDD" id="cd06261">
    <property type="entry name" value="TM_PBP2"/>
    <property type="match status" value="1"/>
</dbReference>
<reference evidence="9" key="2">
    <citation type="submission" date="2021-04" db="EMBL/GenBank/DDBJ databases">
        <authorList>
            <person name="Gilroy R."/>
        </authorList>
    </citation>
    <scope>NUCLEOTIDE SEQUENCE</scope>
    <source>
        <strain evidence="9">CHK199-9574</strain>
    </source>
</reference>
<keyword evidence="2 7" id="KW-0813">Transport</keyword>
<feature type="transmembrane region" description="Helical" evidence="7">
    <location>
        <begin position="198"/>
        <end position="220"/>
    </location>
</feature>
<sequence length="293" mass="33513">MKNRGLSLRSPYAIVTLCILILYVVSLLFPSAWGLWTAMKSNLDYLGDPLGLPDTWHFENFLTALDNYMVQVFKDGRTYYFYIESMLLFSLLYAVGAAFFTTFVCCLVAYVTSRFNFVFNKVVYGIVIVTMTLPIVGSLPSEIQMLKMLNLYDNIVGMWVLKSNFLGLYYLVFYSTFKSLPKDYSEAAYIDGASNFVVFVRIGLPLVRNIFFTIMLIKFIEFWNDYTATLTYMPSYPTLAFGLYEYSFSAAPEINNTPMRMAGCFVLAVPILIVFLFTHDRMMSNLSMGGVKE</sequence>
<comment type="caution">
    <text evidence="9">The sequence shown here is derived from an EMBL/GenBank/DDBJ whole genome shotgun (WGS) entry which is preliminary data.</text>
</comment>
<feature type="domain" description="ABC transmembrane type-1" evidence="8">
    <location>
        <begin position="87"/>
        <end position="278"/>
    </location>
</feature>
<dbReference type="GO" id="GO:0005886">
    <property type="term" value="C:plasma membrane"/>
    <property type="evidence" value="ECO:0007669"/>
    <property type="project" value="UniProtKB-SubCell"/>
</dbReference>
<evidence type="ECO:0000256" key="4">
    <source>
        <dbReference type="ARBA" id="ARBA00022692"/>
    </source>
</evidence>
<evidence type="ECO:0000256" key="1">
    <source>
        <dbReference type="ARBA" id="ARBA00004651"/>
    </source>
</evidence>
<dbReference type="AlphaFoldDB" id="A0A9D2CFV4"/>
<comment type="similarity">
    <text evidence="7">Belongs to the binding-protein-dependent transport system permease family.</text>
</comment>
<dbReference type="Proteomes" id="UP000824135">
    <property type="component" value="Unassembled WGS sequence"/>
</dbReference>
<evidence type="ECO:0000256" key="2">
    <source>
        <dbReference type="ARBA" id="ARBA00022448"/>
    </source>
</evidence>
<dbReference type="SUPFAM" id="SSF161098">
    <property type="entry name" value="MetI-like"/>
    <property type="match status" value="1"/>
</dbReference>
<accession>A0A9D2CFV4</accession>
<evidence type="ECO:0000256" key="6">
    <source>
        <dbReference type="ARBA" id="ARBA00023136"/>
    </source>
</evidence>
<dbReference type="PROSITE" id="PS50928">
    <property type="entry name" value="ABC_TM1"/>
    <property type="match status" value="1"/>
</dbReference>
<feature type="transmembrane region" description="Helical" evidence="7">
    <location>
        <begin position="87"/>
        <end position="110"/>
    </location>
</feature>
<reference evidence="9" key="1">
    <citation type="journal article" date="2021" name="PeerJ">
        <title>Extensive microbial diversity within the chicken gut microbiome revealed by metagenomics and culture.</title>
        <authorList>
            <person name="Gilroy R."/>
            <person name="Ravi A."/>
            <person name="Getino M."/>
            <person name="Pursley I."/>
            <person name="Horton D.L."/>
            <person name="Alikhan N.F."/>
            <person name="Baker D."/>
            <person name="Gharbi K."/>
            <person name="Hall N."/>
            <person name="Watson M."/>
            <person name="Adriaenssens E.M."/>
            <person name="Foster-Nyarko E."/>
            <person name="Jarju S."/>
            <person name="Secka A."/>
            <person name="Antonio M."/>
            <person name="Oren A."/>
            <person name="Chaudhuri R.R."/>
            <person name="La Ragione R."/>
            <person name="Hildebrand F."/>
            <person name="Pallen M.J."/>
        </authorList>
    </citation>
    <scope>NUCLEOTIDE SEQUENCE</scope>
    <source>
        <strain evidence="9">CHK199-9574</strain>
    </source>
</reference>
<proteinExistence type="inferred from homology"/>
<evidence type="ECO:0000256" key="3">
    <source>
        <dbReference type="ARBA" id="ARBA00022475"/>
    </source>
</evidence>